<proteinExistence type="predicted"/>
<protein>
    <submittedName>
        <fullName evidence="2">(California timema) hypothetical protein</fullName>
    </submittedName>
</protein>
<dbReference type="EMBL" id="OE182689">
    <property type="protein sequence ID" value="CAD7574855.1"/>
    <property type="molecule type" value="Genomic_DNA"/>
</dbReference>
<gene>
    <name evidence="2" type="ORF">TCMB3V08_LOCUS7459</name>
</gene>
<organism evidence="2">
    <name type="scientific">Timema californicum</name>
    <name type="common">California timema</name>
    <name type="synonym">Walking stick</name>
    <dbReference type="NCBI Taxonomy" id="61474"/>
    <lineage>
        <taxon>Eukaryota</taxon>
        <taxon>Metazoa</taxon>
        <taxon>Ecdysozoa</taxon>
        <taxon>Arthropoda</taxon>
        <taxon>Hexapoda</taxon>
        <taxon>Insecta</taxon>
        <taxon>Pterygota</taxon>
        <taxon>Neoptera</taxon>
        <taxon>Polyneoptera</taxon>
        <taxon>Phasmatodea</taxon>
        <taxon>Timematodea</taxon>
        <taxon>Timematoidea</taxon>
        <taxon>Timematidae</taxon>
        <taxon>Timema</taxon>
    </lineage>
</organism>
<evidence type="ECO:0000313" key="2">
    <source>
        <dbReference type="EMBL" id="CAD7574855.1"/>
    </source>
</evidence>
<feature type="compositionally biased region" description="Basic and acidic residues" evidence="1">
    <location>
        <begin position="141"/>
        <end position="157"/>
    </location>
</feature>
<sequence length="599" mass="67314">MDQKGAHGVIVMGWTFIKNIIADDDEQKTLTESNLENLYGNLDEVCLFLSQLLSNPIFQSGGPGKLRWRRVVGGLKGGWRGGMRIRCIENVGKLDNACGNVEAVGQWRNLVQSRMWRQLAKGTPTDPPPPLKLSREPLGLESRDSGGRCLRGGEDRPTTPLSPLARYSGSLLKVLCYKAKDTAAVGQRCYPISFKASMQSIRALGPVEYKSKPILWDGGREGESCGVDSQPTKVSFRARENRWITKTVEKSYIWKYQFSRERVWGEKEEKVQEQLQEWSEGVKVCGSRAKGEVKLMTRMRIRPNKAVRLDGVELREVENVSYGMQNLKPKTVANLTVSMKILANIVHSGFIVEGDMVLPVEATLNLMAKFNDVLEPPNQLLANCLDIITYLWMDYRDEMFFKLDMIKFLPHVNSLNINPISCINGKFDCGGSLGPMVVLQEFSSAEYPLLKSFLQFVQVLLELANALVVLSSTAEDEEIEVQISDMDYLCPLEARIMYYPNDKNHLRILHATVDYIYHTFNPNLPTLAVELMRSFAVLANALVVLSSTAEDGEIKVRNLVSKHCIWKCVQCDHEVTAHIVAAPKGVGSQIPEEERQLLD</sequence>
<name>A0A7R9J9J3_TIMCA</name>
<reference evidence="2" key="1">
    <citation type="submission" date="2020-11" db="EMBL/GenBank/DDBJ databases">
        <authorList>
            <person name="Tran Van P."/>
        </authorList>
    </citation>
    <scope>NUCLEOTIDE SEQUENCE</scope>
</reference>
<accession>A0A7R9J9J3</accession>
<evidence type="ECO:0000256" key="1">
    <source>
        <dbReference type="SAM" id="MobiDB-lite"/>
    </source>
</evidence>
<dbReference type="AlphaFoldDB" id="A0A7R9J9J3"/>
<feature type="region of interest" description="Disordered" evidence="1">
    <location>
        <begin position="120"/>
        <end position="159"/>
    </location>
</feature>